<accession>A0A9N9PT76</accession>
<proteinExistence type="inferred from homology"/>
<evidence type="ECO:0000256" key="7">
    <source>
        <dbReference type="ARBA" id="ARBA00022691"/>
    </source>
</evidence>
<dbReference type="GO" id="GO:0005634">
    <property type="term" value="C:nucleus"/>
    <property type="evidence" value="ECO:0007669"/>
    <property type="project" value="UniProtKB-SubCell"/>
</dbReference>
<keyword evidence="6" id="KW-0808">Transferase</keyword>
<keyword evidence="12" id="KW-1185">Reference proteome</keyword>
<dbReference type="GO" id="GO:0018064">
    <property type="term" value="F:protein-L-histidine N-tele-methyltransferase activity"/>
    <property type="evidence" value="ECO:0007669"/>
    <property type="project" value="UniProtKB-EC"/>
</dbReference>
<dbReference type="InterPro" id="IPR019410">
    <property type="entry name" value="Methyltransf_16"/>
</dbReference>
<gene>
    <name evidence="11" type="ORF">HYFRA_00008593</name>
</gene>
<comment type="subcellular location">
    <subcellularLocation>
        <location evidence="2">Cytoplasm</location>
    </subcellularLocation>
    <subcellularLocation>
        <location evidence="1">Nucleus</location>
    </subcellularLocation>
</comment>
<dbReference type="PANTHER" id="PTHR14614">
    <property type="entry name" value="HEPATOCELLULAR CARCINOMA-ASSOCIATED ANTIGEN"/>
    <property type="match status" value="1"/>
</dbReference>
<keyword evidence="5" id="KW-0489">Methyltransferase</keyword>
<dbReference type="PANTHER" id="PTHR14614:SF39">
    <property type="entry name" value="HISTIDINE PROTEIN METHYLTRANSFERASE 1 HOMOLOG"/>
    <property type="match status" value="1"/>
</dbReference>
<organism evidence="11 12">
    <name type="scientific">Hymenoscyphus fraxineus</name>
    <dbReference type="NCBI Taxonomy" id="746836"/>
    <lineage>
        <taxon>Eukaryota</taxon>
        <taxon>Fungi</taxon>
        <taxon>Dikarya</taxon>
        <taxon>Ascomycota</taxon>
        <taxon>Pezizomycotina</taxon>
        <taxon>Leotiomycetes</taxon>
        <taxon>Helotiales</taxon>
        <taxon>Helotiaceae</taxon>
        <taxon>Hymenoscyphus</taxon>
    </lineage>
</organism>
<keyword evidence="4" id="KW-0963">Cytoplasm</keyword>
<evidence type="ECO:0000313" key="12">
    <source>
        <dbReference type="Proteomes" id="UP000696280"/>
    </source>
</evidence>
<reference evidence="11" key="1">
    <citation type="submission" date="2021-07" db="EMBL/GenBank/DDBJ databases">
        <authorList>
            <person name="Durling M."/>
        </authorList>
    </citation>
    <scope>NUCLEOTIDE SEQUENCE</scope>
</reference>
<name>A0A9N9PT76_9HELO</name>
<feature type="region of interest" description="Disordered" evidence="10">
    <location>
        <begin position="1"/>
        <end position="37"/>
    </location>
</feature>
<keyword evidence="7" id="KW-0949">S-adenosyl-L-methionine</keyword>
<dbReference type="GO" id="GO:0005737">
    <property type="term" value="C:cytoplasm"/>
    <property type="evidence" value="ECO:0007669"/>
    <property type="project" value="UniProtKB-SubCell"/>
</dbReference>
<comment type="similarity">
    <text evidence="9">Belongs to the methyltransferase superfamily. METTL18 family.</text>
</comment>
<evidence type="ECO:0000256" key="8">
    <source>
        <dbReference type="ARBA" id="ARBA00023242"/>
    </source>
</evidence>
<keyword evidence="8" id="KW-0539">Nucleus</keyword>
<dbReference type="Proteomes" id="UP000696280">
    <property type="component" value="Unassembled WGS sequence"/>
</dbReference>
<evidence type="ECO:0000256" key="2">
    <source>
        <dbReference type="ARBA" id="ARBA00004496"/>
    </source>
</evidence>
<evidence type="ECO:0000256" key="9">
    <source>
        <dbReference type="ARBA" id="ARBA00038126"/>
    </source>
</evidence>
<dbReference type="AlphaFoldDB" id="A0A9N9PT76"/>
<evidence type="ECO:0000313" key="11">
    <source>
        <dbReference type="EMBL" id="CAG8954905.1"/>
    </source>
</evidence>
<sequence>MSAFSFSFGGDDIEEDNSVPAPEPPFPSSNHAAETGSLRRVSNSAFPVSGQPLLPPQKHDLVTMLNALPSKIAYGTLNIKLDDGQEILLPRRELWDVRVQVMAEDDDESLGNLGKDDVRTGVYEGGFKSWESSVDVVKEMYKRKDQILSVPRMFLELGCGTALPSLAVFQWLLQSSHLSSAGRLELGLADYNPTVLQLVTLPNLLLSWAYVTRTGVWETEGEIEIGPEVVEQFLVSLKTHGVALSFFSGAWSPEFVALVDQSTSPRPSRLTIIGAETIYSPAALLSFGDTLMSLLEFPGLEERMSFIAAKKVYFGVGGSMEDFCDLVRGKGGIVTQIREECDGVRRAVVEVTKP</sequence>
<dbReference type="EC" id="2.1.1.85" evidence="3"/>
<evidence type="ECO:0000256" key="5">
    <source>
        <dbReference type="ARBA" id="ARBA00022603"/>
    </source>
</evidence>
<dbReference type="Gene3D" id="3.40.50.150">
    <property type="entry name" value="Vaccinia Virus protein VP39"/>
    <property type="match status" value="1"/>
</dbReference>
<evidence type="ECO:0000256" key="10">
    <source>
        <dbReference type="SAM" id="MobiDB-lite"/>
    </source>
</evidence>
<dbReference type="GO" id="GO:0032259">
    <property type="term" value="P:methylation"/>
    <property type="evidence" value="ECO:0007669"/>
    <property type="project" value="UniProtKB-KW"/>
</dbReference>
<dbReference type="OrthoDB" id="1723750at2759"/>
<evidence type="ECO:0000256" key="1">
    <source>
        <dbReference type="ARBA" id="ARBA00004123"/>
    </source>
</evidence>
<dbReference type="EMBL" id="CAJVRL010000058">
    <property type="protein sequence ID" value="CAG8954905.1"/>
    <property type="molecule type" value="Genomic_DNA"/>
</dbReference>
<evidence type="ECO:0000256" key="6">
    <source>
        <dbReference type="ARBA" id="ARBA00022679"/>
    </source>
</evidence>
<comment type="caution">
    <text evidence="11">The sequence shown here is derived from an EMBL/GenBank/DDBJ whole genome shotgun (WGS) entry which is preliminary data.</text>
</comment>
<evidence type="ECO:0000256" key="3">
    <source>
        <dbReference type="ARBA" id="ARBA00012533"/>
    </source>
</evidence>
<evidence type="ECO:0000256" key="4">
    <source>
        <dbReference type="ARBA" id="ARBA00022490"/>
    </source>
</evidence>
<dbReference type="InterPro" id="IPR029063">
    <property type="entry name" value="SAM-dependent_MTases_sf"/>
</dbReference>
<protein>
    <recommendedName>
        <fullName evidence="3">protein-histidine N-methyltransferase</fullName>
        <ecNumber evidence="3">2.1.1.85</ecNumber>
    </recommendedName>
</protein>